<sequence>MATESRAVDHVDRQILHALQLAPRAPFARVATVLCISEQTVARRFQRMRGDGVVRILARPEPIQRATSSYWTLRIGCRPGTAPALADALARRDDTSWISIGAAGAEITCQVEVRDGQPGLLTHLPRASNVLTFNAHQILHRFPGRGETDWILPDHDLTAEQQRYLADGAAPRSTDARLVADDLPLLAALGRDGRASWAALASATGWTQRQVAHRVGELTASGQIYFHLDVADALVGMRSVANLWLTVAPAHLAGVGTRLADHPELAFVAAVTGGANLVASARAANAGALYRYITTKLADIEGIHNVEIVPLLVRVKQSHSVMVDGLVR</sequence>
<dbReference type="InterPro" id="IPR019888">
    <property type="entry name" value="Tscrpt_reg_AsnC-like"/>
</dbReference>
<dbReference type="InterPro" id="IPR019887">
    <property type="entry name" value="Tscrpt_reg_AsnC/Lrp_C"/>
</dbReference>
<evidence type="ECO:0000313" key="7">
    <source>
        <dbReference type="Proteomes" id="UP001602245"/>
    </source>
</evidence>
<evidence type="ECO:0000256" key="1">
    <source>
        <dbReference type="ARBA" id="ARBA00023015"/>
    </source>
</evidence>
<dbReference type="Proteomes" id="UP001602245">
    <property type="component" value="Unassembled WGS sequence"/>
</dbReference>
<dbReference type="Gene3D" id="1.10.10.10">
    <property type="entry name" value="Winged helix-like DNA-binding domain superfamily/Winged helix DNA-binding domain"/>
    <property type="match status" value="2"/>
</dbReference>
<evidence type="ECO:0000256" key="3">
    <source>
        <dbReference type="ARBA" id="ARBA00023163"/>
    </source>
</evidence>
<dbReference type="SUPFAM" id="SSF54909">
    <property type="entry name" value="Dimeric alpha+beta barrel"/>
    <property type="match status" value="1"/>
</dbReference>
<feature type="domain" description="HTH asnC-type" evidence="5">
    <location>
        <begin position="9"/>
        <end position="49"/>
    </location>
</feature>
<dbReference type="EMBL" id="JBIAZU010000006">
    <property type="protein sequence ID" value="MFF5294758.1"/>
    <property type="molecule type" value="Genomic_DNA"/>
</dbReference>
<dbReference type="InterPro" id="IPR011008">
    <property type="entry name" value="Dimeric_a/b-barrel"/>
</dbReference>
<dbReference type="Gene3D" id="3.30.70.920">
    <property type="match status" value="1"/>
</dbReference>
<evidence type="ECO:0000259" key="4">
    <source>
        <dbReference type="Pfam" id="PF01037"/>
    </source>
</evidence>
<feature type="domain" description="HTH asnC-type" evidence="5">
    <location>
        <begin position="182"/>
        <end position="218"/>
    </location>
</feature>
<keyword evidence="1" id="KW-0805">Transcription regulation</keyword>
<dbReference type="Pfam" id="PF01037">
    <property type="entry name" value="AsnC_trans_reg"/>
    <property type="match status" value="1"/>
</dbReference>
<evidence type="ECO:0000313" key="6">
    <source>
        <dbReference type="EMBL" id="MFF5294758.1"/>
    </source>
</evidence>
<organism evidence="6 7">
    <name type="scientific">Paractinoplanes globisporus</name>
    <dbReference type="NCBI Taxonomy" id="113565"/>
    <lineage>
        <taxon>Bacteria</taxon>
        <taxon>Bacillati</taxon>
        <taxon>Actinomycetota</taxon>
        <taxon>Actinomycetes</taxon>
        <taxon>Micromonosporales</taxon>
        <taxon>Micromonosporaceae</taxon>
        <taxon>Paractinoplanes</taxon>
    </lineage>
</organism>
<keyword evidence="3" id="KW-0804">Transcription</keyword>
<dbReference type="SUPFAM" id="SSF46785">
    <property type="entry name" value="Winged helix' DNA-binding domain"/>
    <property type="match status" value="1"/>
</dbReference>
<gene>
    <name evidence="6" type="ORF">ACFY35_35405</name>
</gene>
<feature type="domain" description="Transcription regulator AsnC/Lrp ligand binding" evidence="4">
    <location>
        <begin position="244"/>
        <end position="308"/>
    </location>
</feature>
<dbReference type="InterPro" id="IPR000485">
    <property type="entry name" value="AsnC-type_HTH_dom"/>
</dbReference>
<name>A0ABW6WP52_9ACTN</name>
<dbReference type="PANTHER" id="PTHR30154">
    <property type="entry name" value="LEUCINE-RESPONSIVE REGULATORY PROTEIN"/>
    <property type="match status" value="1"/>
</dbReference>
<keyword evidence="2" id="KW-0238">DNA-binding</keyword>
<evidence type="ECO:0000256" key="2">
    <source>
        <dbReference type="ARBA" id="ARBA00023125"/>
    </source>
</evidence>
<dbReference type="SMART" id="SM00344">
    <property type="entry name" value="HTH_ASNC"/>
    <property type="match status" value="1"/>
</dbReference>
<dbReference type="PANTHER" id="PTHR30154:SF34">
    <property type="entry name" value="TRANSCRIPTIONAL REGULATOR AZLB"/>
    <property type="match status" value="1"/>
</dbReference>
<keyword evidence="7" id="KW-1185">Reference proteome</keyword>
<accession>A0ABW6WP52</accession>
<reference evidence="6 7" key="1">
    <citation type="submission" date="2024-10" db="EMBL/GenBank/DDBJ databases">
        <title>The Natural Products Discovery Center: Release of the First 8490 Sequenced Strains for Exploring Actinobacteria Biosynthetic Diversity.</title>
        <authorList>
            <person name="Kalkreuter E."/>
            <person name="Kautsar S.A."/>
            <person name="Yang D."/>
            <person name="Bader C.D."/>
            <person name="Teijaro C.N."/>
            <person name="Fluegel L."/>
            <person name="Davis C.M."/>
            <person name="Simpson J.R."/>
            <person name="Lauterbach L."/>
            <person name="Steele A.D."/>
            <person name="Gui C."/>
            <person name="Meng S."/>
            <person name="Li G."/>
            <person name="Viehrig K."/>
            <person name="Ye F."/>
            <person name="Su P."/>
            <person name="Kiefer A.F."/>
            <person name="Nichols A."/>
            <person name="Cepeda A.J."/>
            <person name="Yan W."/>
            <person name="Fan B."/>
            <person name="Jiang Y."/>
            <person name="Adhikari A."/>
            <person name="Zheng C.-J."/>
            <person name="Schuster L."/>
            <person name="Cowan T.M."/>
            <person name="Smanski M.J."/>
            <person name="Chevrette M.G."/>
            <person name="De Carvalho L.P.S."/>
            <person name="Shen B."/>
        </authorList>
    </citation>
    <scope>NUCLEOTIDE SEQUENCE [LARGE SCALE GENOMIC DNA]</scope>
    <source>
        <strain evidence="6 7">NPDC000087</strain>
    </source>
</reference>
<dbReference type="InterPro" id="IPR036388">
    <property type="entry name" value="WH-like_DNA-bd_sf"/>
</dbReference>
<proteinExistence type="predicted"/>
<evidence type="ECO:0000259" key="5">
    <source>
        <dbReference type="Pfam" id="PF13404"/>
    </source>
</evidence>
<dbReference type="Pfam" id="PF13404">
    <property type="entry name" value="HTH_AsnC-type"/>
    <property type="match status" value="2"/>
</dbReference>
<protein>
    <submittedName>
        <fullName evidence="6">Lrp/AsnC family transcriptional regulator</fullName>
    </submittedName>
</protein>
<comment type="caution">
    <text evidence="6">The sequence shown here is derived from an EMBL/GenBank/DDBJ whole genome shotgun (WGS) entry which is preliminary data.</text>
</comment>
<dbReference type="InterPro" id="IPR036390">
    <property type="entry name" value="WH_DNA-bd_sf"/>
</dbReference>
<dbReference type="RefSeq" id="WP_020517585.1">
    <property type="nucleotide sequence ID" value="NZ_JBIAZU010000006.1"/>
</dbReference>